<proteinExistence type="predicted"/>
<protein>
    <submittedName>
        <fullName evidence="1">Uncharacterized protein</fullName>
    </submittedName>
</protein>
<accession>A0A1H7MVQ2</accession>
<name>A0A1H7MVQ2_STIAU</name>
<evidence type="ECO:0000313" key="1">
    <source>
        <dbReference type="EMBL" id="SEL15161.1"/>
    </source>
</evidence>
<sequence length="634" mass="65739">MLGPAALAETLDILGPSEAVPPEGFSVALVLRDAAGIPGALSSPTLVAEEAEVRPEPAPAPLRSYRILPKPGARSVALRARAGPLHAQAQYVIGPPASRVELALEPAAPVKGRDTEATLTVRMLRPDGSPEDSGAPPVVRTSVGRVEELSRIGPGTYRARYLLPKTNYPEVAILVALSSWPHPQSIHGAFGRVVVPLAASVNLPGETEPEANISIVIAGVKYGPVQAARDGSFRVPVVVPPGHRMGQGLIVDPAGNVQRRAIDLGLPQTDGLACVLNPQRLPADGSARARILCAASDPMGQPAPDARATAKARYGTLDGPRRAEGGLLEWLYTAPRHRPSEPERILAAWSRGGVNSQEEMTLQLVQGPAERLSLALGVPQVFLGAEVPVALAVADGSGQPRPGAQVLLGAPLGTMSSPREEAPGKFQATWTLPPEGPLGEVPVTARALGPPGSEPARISAWMSGGALQLGVSDLAGLPIPQQPLRVGGQEWLTGEDGTVSVGAVSTGKLEVVHGVWPGLHKTLHVLAQGGPVYPEDPPLIPAPVVRQVLVQPAIPVLVQLQVEGARVTYWVEDLKGQVLPGRAVHVALSSGHAAAPEVREGRTRFTLAGAQGTPVSVSVADVATGVTALAEVKP</sequence>
<reference evidence="2" key="1">
    <citation type="submission" date="2016-10" db="EMBL/GenBank/DDBJ databases">
        <authorList>
            <person name="Varghese N."/>
            <person name="Submissions S."/>
        </authorList>
    </citation>
    <scope>NUCLEOTIDE SEQUENCE [LARGE SCALE GENOMIC DNA]</scope>
    <source>
        <strain evidence="2">DSM 17044</strain>
    </source>
</reference>
<dbReference type="Proteomes" id="UP000182719">
    <property type="component" value="Unassembled WGS sequence"/>
</dbReference>
<evidence type="ECO:0000313" key="2">
    <source>
        <dbReference type="Proteomes" id="UP000182719"/>
    </source>
</evidence>
<keyword evidence="2" id="KW-1185">Reference proteome</keyword>
<gene>
    <name evidence="1" type="ORF">SAMN05444354_104124</name>
</gene>
<dbReference type="AlphaFoldDB" id="A0A1H7MVQ2"/>
<organism evidence="1 2">
    <name type="scientific">Stigmatella aurantiaca</name>
    <dbReference type="NCBI Taxonomy" id="41"/>
    <lineage>
        <taxon>Bacteria</taxon>
        <taxon>Pseudomonadati</taxon>
        <taxon>Myxococcota</taxon>
        <taxon>Myxococcia</taxon>
        <taxon>Myxococcales</taxon>
        <taxon>Cystobacterineae</taxon>
        <taxon>Archangiaceae</taxon>
        <taxon>Stigmatella</taxon>
    </lineage>
</organism>
<dbReference type="EMBL" id="FOAP01000004">
    <property type="protein sequence ID" value="SEL15161.1"/>
    <property type="molecule type" value="Genomic_DNA"/>
</dbReference>